<evidence type="ECO:0000313" key="2">
    <source>
        <dbReference type="EMBL" id="KAG8366185.1"/>
    </source>
</evidence>
<dbReference type="Pfam" id="PF00407">
    <property type="entry name" value="Bet_v_1"/>
    <property type="match status" value="1"/>
</dbReference>
<sequence length="113" mass="12818">MATSEKSEVEIELKCIAEKFWDSIKNTPKHFPKAFSDTFERIEVLEGDGLSVGSVFLVKHAGELDNPIIKERLEDLDEEKNMNISCNIFGGDLMKYYKSFKATIIGIPTEDEI</sequence>
<reference evidence="2" key="1">
    <citation type="submission" date="2019-10" db="EMBL/GenBank/DDBJ databases">
        <authorList>
            <person name="Zhang R."/>
            <person name="Pan Y."/>
            <person name="Wang J."/>
            <person name="Ma R."/>
            <person name="Yu S."/>
        </authorList>
    </citation>
    <scope>NUCLEOTIDE SEQUENCE</scope>
    <source>
        <strain evidence="2">LA-IB0</strain>
        <tissue evidence="2">Leaf</tissue>
    </source>
</reference>
<feature type="domain" description="Bet v I/Major latex protein" evidence="1">
    <location>
        <begin position="2"/>
        <end position="113"/>
    </location>
</feature>
<dbReference type="PANTHER" id="PTHR31907">
    <property type="entry name" value="MLP-LIKE PROTEIN 423"/>
    <property type="match status" value="1"/>
</dbReference>
<keyword evidence="3" id="KW-1185">Reference proteome</keyword>
<dbReference type="GO" id="GO:0006952">
    <property type="term" value="P:defense response"/>
    <property type="evidence" value="ECO:0007669"/>
    <property type="project" value="InterPro"/>
</dbReference>
<dbReference type="InterPro" id="IPR023393">
    <property type="entry name" value="START-like_dom_sf"/>
</dbReference>
<comment type="caution">
    <text evidence="2">The sequence shown here is derived from an EMBL/GenBank/DDBJ whole genome shotgun (WGS) entry which is preliminary data.</text>
</comment>
<proteinExistence type="predicted"/>
<dbReference type="InterPro" id="IPR051761">
    <property type="entry name" value="MLP-like_ligand-binding"/>
</dbReference>
<dbReference type="Proteomes" id="UP000826271">
    <property type="component" value="Unassembled WGS sequence"/>
</dbReference>
<evidence type="ECO:0000313" key="3">
    <source>
        <dbReference type="Proteomes" id="UP000826271"/>
    </source>
</evidence>
<dbReference type="AlphaFoldDB" id="A0AAV6WBR0"/>
<dbReference type="Gene3D" id="3.30.530.20">
    <property type="match status" value="1"/>
</dbReference>
<dbReference type="SMART" id="SM01037">
    <property type="entry name" value="Bet_v_1"/>
    <property type="match status" value="1"/>
</dbReference>
<protein>
    <recommendedName>
        <fullName evidence="1">Bet v I/Major latex protein domain-containing protein</fullName>
    </recommendedName>
</protein>
<dbReference type="EMBL" id="WHWC01000017">
    <property type="protein sequence ID" value="KAG8366185.1"/>
    <property type="molecule type" value="Genomic_DNA"/>
</dbReference>
<evidence type="ECO:0000259" key="1">
    <source>
        <dbReference type="SMART" id="SM01037"/>
    </source>
</evidence>
<gene>
    <name evidence="2" type="ORF">BUALT_Bualt17G0050300</name>
</gene>
<accession>A0AAV6WBR0</accession>
<organism evidence="2 3">
    <name type="scientific">Buddleja alternifolia</name>
    <dbReference type="NCBI Taxonomy" id="168488"/>
    <lineage>
        <taxon>Eukaryota</taxon>
        <taxon>Viridiplantae</taxon>
        <taxon>Streptophyta</taxon>
        <taxon>Embryophyta</taxon>
        <taxon>Tracheophyta</taxon>
        <taxon>Spermatophyta</taxon>
        <taxon>Magnoliopsida</taxon>
        <taxon>eudicotyledons</taxon>
        <taxon>Gunneridae</taxon>
        <taxon>Pentapetalae</taxon>
        <taxon>asterids</taxon>
        <taxon>lamiids</taxon>
        <taxon>Lamiales</taxon>
        <taxon>Scrophulariaceae</taxon>
        <taxon>Buddlejeae</taxon>
        <taxon>Buddleja</taxon>
    </lineage>
</organism>
<dbReference type="SUPFAM" id="SSF55961">
    <property type="entry name" value="Bet v1-like"/>
    <property type="match status" value="1"/>
</dbReference>
<dbReference type="InterPro" id="IPR000916">
    <property type="entry name" value="Bet_v_I/MLP"/>
</dbReference>
<name>A0AAV6WBR0_9LAMI</name>